<keyword evidence="2" id="KW-0597">Phosphoprotein</keyword>
<keyword evidence="5" id="KW-1185">Reference proteome</keyword>
<evidence type="ECO:0000313" key="4">
    <source>
        <dbReference type="EMBL" id="APZ05507.1"/>
    </source>
</evidence>
<dbReference type="InterPro" id="IPR036641">
    <property type="entry name" value="HPT_dom_sf"/>
</dbReference>
<feature type="domain" description="HPt" evidence="3">
    <location>
        <begin position="136"/>
        <end position="238"/>
    </location>
</feature>
<name>A0A807LDT6_9ENTR</name>
<keyword evidence="1" id="KW-0902">Two-component regulatory system</keyword>
<dbReference type="PROSITE" id="PS50894">
    <property type="entry name" value="HPT"/>
    <property type="match status" value="1"/>
</dbReference>
<gene>
    <name evidence="4" type="ORF">BWI95_10860</name>
</gene>
<feature type="modified residue" description="Phosphohistidine" evidence="2">
    <location>
        <position position="175"/>
    </location>
</feature>
<evidence type="ECO:0000256" key="1">
    <source>
        <dbReference type="ARBA" id="ARBA00023012"/>
    </source>
</evidence>
<dbReference type="GO" id="GO:0000160">
    <property type="term" value="P:phosphorelay signal transduction system"/>
    <property type="evidence" value="ECO:0007669"/>
    <property type="project" value="UniProtKB-KW"/>
</dbReference>
<dbReference type="RefSeq" id="WP_054804378.1">
    <property type="nucleotide sequence ID" value="NZ_CP019445.1"/>
</dbReference>
<reference evidence="4 5" key="1">
    <citation type="submission" date="2017-01" db="EMBL/GenBank/DDBJ databases">
        <authorList>
            <person name="Cao J.-M."/>
        </authorList>
    </citation>
    <scope>NUCLEOTIDE SEQUENCE [LARGE SCALE GENOMIC DNA]</scope>
    <source>
        <strain evidence="4 5">888-76</strain>
    </source>
</reference>
<organism evidence="4 5">
    <name type="scientific">Kosakonia cowanii JCM 10956 = DSM 18146</name>
    <dbReference type="NCBI Taxonomy" id="1300165"/>
    <lineage>
        <taxon>Bacteria</taxon>
        <taxon>Pseudomonadati</taxon>
        <taxon>Pseudomonadota</taxon>
        <taxon>Gammaproteobacteria</taxon>
        <taxon>Enterobacterales</taxon>
        <taxon>Enterobacteriaceae</taxon>
        <taxon>Kosakonia</taxon>
    </lineage>
</organism>
<dbReference type="Gene3D" id="1.20.120.160">
    <property type="entry name" value="HPT domain"/>
    <property type="match status" value="1"/>
</dbReference>
<dbReference type="InterPro" id="IPR008207">
    <property type="entry name" value="Sig_transdc_His_kin_Hpt_dom"/>
</dbReference>
<dbReference type="SUPFAM" id="SSF47226">
    <property type="entry name" value="Histidine-containing phosphotransfer domain, HPT domain"/>
    <property type="match status" value="1"/>
</dbReference>
<dbReference type="KEGG" id="kco:BWI95_10860"/>
<accession>A0A807LDT6</accession>
<evidence type="ECO:0000313" key="5">
    <source>
        <dbReference type="Proteomes" id="UP000187148"/>
    </source>
</evidence>
<dbReference type="AlphaFoldDB" id="A0A807LDT6"/>
<proteinExistence type="predicted"/>
<dbReference type="GO" id="GO:0004672">
    <property type="term" value="F:protein kinase activity"/>
    <property type="evidence" value="ECO:0007669"/>
    <property type="project" value="UniProtKB-ARBA"/>
</dbReference>
<protein>
    <recommendedName>
        <fullName evidence="3">HPt domain-containing protein</fullName>
    </recommendedName>
</protein>
<sequence>MKKPANLLVTFDPSQQQRLTQECKQGVLNKIDVIEGESAICALRSRHWNALLIDLTHHPTPGLMLIDRVLAAGLTGTFAPPPLLLACSATPETLNSSLLRLNGFDRLLPLPITETLPRSAPQVLTLSELNALAGGQQAVVDAMMPVLIQTLNDDIQHLASLPAQAPFTAIAEIAHRMKSSWYLLGMSHARRSCIIMERLPALLDNGVISAQESEKMRINFISVLFASLRQCKGLLPAQP</sequence>
<evidence type="ECO:0000259" key="3">
    <source>
        <dbReference type="PROSITE" id="PS50894"/>
    </source>
</evidence>
<dbReference type="Proteomes" id="UP000187148">
    <property type="component" value="Chromosome"/>
</dbReference>
<dbReference type="EMBL" id="CP019445">
    <property type="protein sequence ID" value="APZ05507.1"/>
    <property type="molecule type" value="Genomic_DNA"/>
</dbReference>
<evidence type="ECO:0000256" key="2">
    <source>
        <dbReference type="PROSITE-ProRule" id="PRU00110"/>
    </source>
</evidence>